<dbReference type="SUPFAM" id="SSF47203">
    <property type="entry name" value="Acyl-CoA dehydrogenase C-terminal domain-like"/>
    <property type="match status" value="1"/>
</dbReference>
<comment type="catalytic activity">
    <reaction evidence="22">
        <text>oxidized [electron-transfer flavoprotein] + hexadecanoyl-CoA + H(+) = (2E)-hexadecenoyl-CoA + reduced [electron-transfer flavoprotein]</text>
        <dbReference type="Rhea" id="RHEA:43448"/>
        <dbReference type="Rhea" id="RHEA-COMP:10685"/>
        <dbReference type="Rhea" id="RHEA-COMP:10686"/>
        <dbReference type="ChEBI" id="CHEBI:15378"/>
        <dbReference type="ChEBI" id="CHEBI:57379"/>
        <dbReference type="ChEBI" id="CHEBI:57692"/>
        <dbReference type="ChEBI" id="CHEBI:58307"/>
        <dbReference type="ChEBI" id="CHEBI:61526"/>
    </reaction>
    <physiologicalReaction direction="left-to-right" evidence="22">
        <dbReference type="Rhea" id="RHEA:43449"/>
    </physiologicalReaction>
</comment>
<dbReference type="EMBL" id="VIIS01001906">
    <property type="protein sequence ID" value="KAF0291111.1"/>
    <property type="molecule type" value="Genomic_DNA"/>
</dbReference>
<sequence>MYKVQSTAPKPQRKERKMDKVVKDSKSFVLNMFKGLAQTEQVFPYPDVLTEEQRETIESVLDPVEKFFTEQNDAARNDATETIDEVTLQGLRELGAFGLQVPQELDGVGLSNTQYGRMTEIVGAHDLGVAITMGAHQSIGFKGILLFGTPEQKQKYLPKLAVGEKMAAFCLTEPASGSDASSIKTRAVPTEDGKHYILNGSKIWISNGGFAEVMTVFAQTPVKDETTGEVKDKVTAFIVERGFGGVTSGPPEKKMGIKASNTAEVYYEDVKVPAENVLGGIGGGFKVAMNILNNGRFGMVTALTGTMRYSMQKAIDHATNRTQFGRRIDSFGTIQEKLARMALLHYVTESMGYMISSNMDRGSVDFQLEAAISKVFASEAAWTVTDEAIQVMGGMGYMKDAGLERVLRDLRIFRIFEGTNDILRIFVALTGLQSAGGYLKELQRALKNPAANMGMIFSEGVTRARRAVGLTGGISLDEHVDPDLRPAAQLAGRAIEAFGHTSEQMLMRYGKNVVDEQFLLNRLAEAAIDLYAMTVVLSRATRSAKLNHPSAELEKKMATVWCNEASDRIQLNLTAISSKVANENFKNLATISRAMCDKGGIVTTHPLEK</sequence>
<keyword evidence="9 28" id="KW-0274">FAD</keyword>
<dbReference type="InterPro" id="IPR036250">
    <property type="entry name" value="AcylCo_DH-like_C"/>
</dbReference>
<dbReference type="InterPro" id="IPR006091">
    <property type="entry name" value="Acyl-CoA_Oxase/DH_mid-dom"/>
</dbReference>
<evidence type="ECO:0000313" key="34">
    <source>
        <dbReference type="Proteomes" id="UP000440578"/>
    </source>
</evidence>
<dbReference type="InterPro" id="IPR013786">
    <property type="entry name" value="AcylCoA_DH/ox_N"/>
</dbReference>
<keyword evidence="13 28" id="KW-0560">Oxidoreductase</keyword>
<comment type="similarity">
    <text evidence="4 28">Belongs to the acyl-CoA dehydrogenase family.</text>
</comment>
<evidence type="ECO:0000256" key="11">
    <source>
        <dbReference type="ARBA" id="ARBA00022946"/>
    </source>
</evidence>
<comment type="catalytic activity">
    <reaction evidence="26">
        <text>eicosanoyl-CoA + oxidized [electron-transfer flavoprotein] + H(+) = (2E)-eicosenoyl-CoA + reduced [electron-transfer flavoprotein]</text>
        <dbReference type="Rhea" id="RHEA:47236"/>
        <dbReference type="Rhea" id="RHEA-COMP:10685"/>
        <dbReference type="Rhea" id="RHEA-COMP:10686"/>
        <dbReference type="ChEBI" id="CHEBI:15378"/>
        <dbReference type="ChEBI" id="CHEBI:57380"/>
        <dbReference type="ChEBI" id="CHEBI:57692"/>
        <dbReference type="ChEBI" id="CHEBI:58307"/>
        <dbReference type="ChEBI" id="CHEBI:74691"/>
    </reaction>
    <physiologicalReaction direction="left-to-right" evidence="26">
        <dbReference type="Rhea" id="RHEA:47237"/>
    </physiologicalReaction>
</comment>
<evidence type="ECO:0000256" key="13">
    <source>
        <dbReference type="ARBA" id="ARBA00023002"/>
    </source>
</evidence>
<dbReference type="EC" id="1.3.8.9" evidence="17"/>
<comment type="catalytic activity">
    <reaction evidence="21">
        <text>dodecanoyl-CoA + oxidized [electron-transfer flavoprotein] + H(+) = (2E)-dodecenoyl-CoA + reduced [electron-transfer flavoprotein]</text>
        <dbReference type="Rhea" id="RHEA:47296"/>
        <dbReference type="Rhea" id="RHEA-COMP:10685"/>
        <dbReference type="Rhea" id="RHEA-COMP:10686"/>
        <dbReference type="ChEBI" id="CHEBI:15378"/>
        <dbReference type="ChEBI" id="CHEBI:57330"/>
        <dbReference type="ChEBI" id="CHEBI:57375"/>
        <dbReference type="ChEBI" id="CHEBI:57692"/>
        <dbReference type="ChEBI" id="CHEBI:58307"/>
    </reaction>
    <physiologicalReaction direction="left-to-right" evidence="21">
        <dbReference type="Rhea" id="RHEA:47297"/>
    </physiologicalReaction>
</comment>
<keyword evidence="6 28" id="KW-0285">Flavoprotein</keyword>
<evidence type="ECO:0000256" key="9">
    <source>
        <dbReference type="ARBA" id="ARBA00022827"/>
    </source>
</evidence>
<evidence type="ECO:0000256" key="6">
    <source>
        <dbReference type="ARBA" id="ARBA00022630"/>
    </source>
</evidence>
<proteinExistence type="inferred from homology"/>
<dbReference type="AlphaFoldDB" id="A0A6A4VP91"/>
<evidence type="ECO:0000256" key="4">
    <source>
        <dbReference type="ARBA" id="ARBA00009347"/>
    </source>
</evidence>
<evidence type="ECO:0000256" key="1">
    <source>
        <dbReference type="ARBA" id="ARBA00001974"/>
    </source>
</evidence>
<dbReference type="PANTHER" id="PTHR43884:SF11">
    <property type="entry name" value="VERY LONG-CHAIN SPECIFIC ACYL-COA DEHYDROGENASE, MITOCHONDRIAL"/>
    <property type="match status" value="1"/>
</dbReference>
<evidence type="ECO:0000259" key="31">
    <source>
        <dbReference type="Pfam" id="PF02771"/>
    </source>
</evidence>
<comment type="catalytic activity">
    <reaction evidence="27">
        <text>octadecanoyl-CoA + oxidized [electron-transfer flavoprotein] + H(+) = (2E)-octadecenoyl-CoA + reduced [electron-transfer flavoprotein]</text>
        <dbReference type="Rhea" id="RHEA:47240"/>
        <dbReference type="Rhea" id="RHEA-COMP:10685"/>
        <dbReference type="Rhea" id="RHEA-COMP:10686"/>
        <dbReference type="ChEBI" id="CHEBI:15378"/>
        <dbReference type="ChEBI" id="CHEBI:57394"/>
        <dbReference type="ChEBI" id="CHEBI:57692"/>
        <dbReference type="ChEBI" id="CHEBI:58307"/>
        <dbReference type="ChEBI" id="CHEBI:71412"/>
    </reaction>
    <physiologicalReaction direction="left-to-right" evidence="27">
        <dbReference type="Rhea" id="RHEA:47241"/>
    </physiologicalReaction>
</comment>
<keyword evidence="16" id="KW-0472">Membrane</keyword>
<evidence type="ECO:0000256" key="2">
    <source>
        <dbReference type="ARBA" id="ARBA00004637"/>
    </source>
</evidence>
<name>A0A6A4VP91_AMPAM</name>
<keyword evidence="11" id="KW-0809">Transit peptide</keyword>
<evidence type="ECO:0000256" key="24">
    <source>
        <dbReference type="ARBA" id="ARBA00049038"/>
    </source>
</evidence>
<dbReference type="PROSITE" id="PS00073">
    <property type="entry name" value="ACYL_COA_DH_2"/>
    <property type="match status" value="1"/>
</dbReference>
<dbReference type="InterPro" id="IPR009075">
    <property type="entry name" value="AcylCo_DH/oxidase_C"/>
</dbReference>
<feature type="domain" description="Acyl-CoA dehydrogenase/oxidase C-terminal" evidence="29">
    <location>
        <begin position="282"/>
        <end position="428"/>
    </location>
</feature>
<dbReference type="CDD" id="cd01161">
    <property type="entry name" value="VLCAD"/>
    <property type="match status" value="1"/>
</dbReference>
<evidence type="ECO:0000259" key="29">
    <source>
        <dbReference type="Pfam" id="PF00441"/>
    </source>
</evidence>
<evidence type="ECO:0000256" key="16">
    <source>
        <dbReference type="ARBA" id="ARBA00023136"/>
    </source>
</evidence>
<dbReference type="Pfam" id="PF00441">
    <property type="entry name" value="Acyl-CoA_dh_1"/>
    <property type="match status" value="1"/>
</dbReference>
<dbReference type="GO" id="GO:0050660">
    <property type="term" value="F:flavin adenine dinucleotide binding"/>
    <property type="evidence" value="ECO:0007669"/>
    <property type="project" value="InterPro"/>
</dbReference>
<dbReference type="Pfam" id="PF02771">
    <property type="entry name" value="Acyl-CoA_dh_N"/>
    <property type="match status" value="1"/>
</dbReference>
<dbReference type="InterPro" id="IPR046373">
    <property type="entry name" value="Acyl-CoA_Oxase/DH_mid-dom_sf"/>
</dbReference>
<keyword evidence="12" id="KW-0007">Acetylation</keyword>
<dbReference type="Pfam" id="PF02770">
    <property type="entry name" value="Acyl-CoA_dh_M"/>
    <property type="match status" value="1"/>
</dbReference>
<evidence type="ECO:0000256" key="7">
    <source>
        <dbReference type="ARBA" id="ARBA00022792"/>
    </source>
</evidence>
<feature type="domain" description="Acyl-CoA oxidase/dehydrogenase middle" evidence="30">
    <location>
        <begin position="168"/>
        <end position="270"/>
    </location>
</feature>
<comment type="cofactor">
    <cofactor evidence="1 28">
        <name>FAD</name>
        <dbReference type="ChEBI" id="CHEBI:57692"/>
    </cofactor>
</comment>
<dbReference type="Gene3D" id="1.10.540.10">
    <property type="entry name" value="Acyl-CoA dehydrogenase/oxidase, N-terminal domain"/>
    <property type="match status" value="1"/>
</dbReference>
<evidence type="ECO:0000256" key="18">
    <source>
        <dbReference type="ARBA" id="ARBA00040902"/>
    </source>
</evidence>
<evidence type="ECO:0000256" key="15">
    <source>
        <dbReference type="ARBA" id="ARBA00023128"/>
    </source>
</evidence>
<dbReference type="PANTHER" id="PTHR43884">
    <property type="entry name" value="ACYL-COA DEHYDROGENASE"/>
    <property type="match status" value="1"/>
</dbReference>
<comment type="catalytic activity">
    <reaction evidence="23">
        <text>tetracosanoyl-CoA + oxidized [electron-transfer flavoprotein] + H(+) = (2E)-tetracosenoyl-CoA + reduced [electron-transfer flavoprotein]</text>
        <dbReference type="Rhea" id="RHEA:47232"/>
        <dbReference type="Rhea" id="RHEA-COMP:10685"/>
        <dbReference type="Rhea" id="RHEA-COMP:10686"/>
        <dbReference type="ChEBI" id="CHEBI:15378"/>
        <dbReference type="ChEBI" id="CHEBI:57692"/>
        <dbReference type="ChEBI" id="CHEBI:58307"/>
        <dbReference type="ChEBI" id="CHEBI:65052"/>
        <dbReference type="ChEBI" id="CHEBI:74693"/>
    </reaction>
    <physiologicalReaction direction="left-to-right" evidence="23">
        <dbReference type="Rhea" id="RHEA:47233"/>
    </physiologicalReaction>
</comment>
<organism evidence="33 34">
    <name type="scientific">Amphibalanus amphitrite</name>
    <name type="common">Striped barnacle</name>
    <name type="synonym">Balanus amphitrite</name>
    <dbReference type="NCBI Taxonomy" id="1232801"/>
    <lineage>
        <taxon>Eukaryota</taxon>
        <taxon>Metazoa</taxon>
        <taxon>Ecdysozoa</taxon>
        <taxon>Arthropoda</taxon>
        <taxon>Crustacea</taxon>
        <taxon>Multicrustacea</taxon>
        <taxon>Cirripedia</taxon>
        <taxon>Thoracica</taxon>
        <taxon>Thoracicalcarea</taxon>
        <taxon>Balanomorpha</taxon>
        <taxon>Balanoidea</taxon>
        <taxon>Balanidae</taxon>
        <taxon>Amphibalaninae</taxon>
        <taxon>Amphibalanus</taxon>
    </lineage>
</organism>
<evidence type="ECO:0000256" key="28">
    <source>
        <dbReference type="RuleBase" id="RU362125"/>
    </source>
</evidence>
<evidence type="ECO:0000256" key="19">
    <source>
        <dbReference type="ARBA" id="ARBA00045422"/>
    </source>
</evidence>
<evidence type="ECO:0000259" key="30">
    <source>
        <dbReference type="Pfam" id="PF02770"/>
    </source>
</evidence>
<dbReference type="GO" id="GO:0017099">
    <property type="term" value="F:very-long-chain fatty acyl-CoA dehydrogenase activity"/>
    <property type="evidence" value="ECO:0007669"/>
    <property type="project" value="UniProtKB-EC"/>
</dbReference>
<comment type="subunit">
    <text evidence="20">Homodimer. Homodimerizes after import into the mitochondrion.</text>
</comment>
<dbReference type="OrthoDB" id="2588832at2759"/>
<reference evidence="33 34" key="1">
    <citation type="submission" date="2019-07" db="EMBL/GenBank/DDBJ databases">
        <title>Draft genome assembly of a fouling barnacle, Amphibalanus amphitrite (Darwin, 1854): The first reference genome for Thecostraca.</title>
        <authorList>
            <person name="Kim W."/>
        </authorList>
    </citation>
    <scope>NUCLEOTIDE SEQUENCE [LARGE SCALE GENOMIC DNA]</scope>
    <source>
        <strain evidence="33">SNU_AA5</strain>
        <tissue evidence="33">Soma without cirri and trophi</tissue>
    </source>
</reference>
<evidence type="ECO:0000256" key="25">
    <source>
        <dbReference type="ARBA" id="ARBA00049050"/>
    </source>
</evidence>
<comment type="caution">
    <text evidence="33">The sequence shown here is derived from an EMBL/GenBank/DDBJ whole genome shotgun (WGS) entry which is preliminary data.</text>
</comment>
<evidence type="ECO:0000256" key="3">
    <source>
        <dbReference type="ARBA" id="ARBA00005198"/>
    </source>
</evidence>
<dbReference type="FunFam" id="1.20.140.10:FF:000008">
    <property type="entry name" value="acyl-CoA dehydrogenase family member 9, mitochondrial"/>
    <property type="match status" value="1"/>
</dbReference>
<evidence type="ECO:0000256" key="12">
    <source>
        <dbReference type="ARBA" id="ARBA00022990"/>
    </source>
</evidence>
<keyword evidence="34" id="KW-1185">Reference proteome</keyword>
<evidence type="ECO:0000256" key="17">
    <source>
        <dbReference type="ARBA" id="ARBA00039034"/>
    </source>
</evidence>
<dbReference type="GO" id="GO:0000062">
    <property type="term" value="F:fatty-acyl-CoA binding"/>
    <property type="evidence" value="ECO:0007669"/>
    <property type="project" value="TreeGrafter"/>
</dbReference>
<evidence type="ECO:0000256" key="8">
    <source>
        <dbReference type="ARBA" id="ARBA00022799"/>
    </source>
</evidence>
<dbReference type="InterPro" id="IPR006089">
    <property type="entry name" value="Acyl-CoA_DH_CS"/>
</dbReference>
<evidence type="ECO:0000256" key="20">
    <source>
        <dbReference type="ARBA" id="ARBA00046812"/>
    </source>
</evidence>
<dbReference type="Gene3D" id="1.20.140.10">
    <property type="entry name" value="Butyryl-CoA Dehydrogenase, subunit A, domain 3"/>
    <property type="match status" value="2"/>
</dbReference>
<comment type="function">
    <text evidence="19">Very long-chain specific acyl-CoA dehydrogenase is one of the acyl-CoA dehydrogenases that catalyze the first step of mitochondrial fatty acid beta-oxidation, an aerobic process breaking down fatty acids into acetyl-CoA and allowing the production of energy from fats. The first step of fatty acid beta-oxidation consists in the removal of one hydrogen from C-2 and C-3 of the straight-chain fatty acyl-CoA thioester, resulting in the formation of trans-2-enoyl-CoA. Among the different mitochondrial acyl-CoA dehydrogenases, very long-chain specific acyl-CoA dehydrogenase acts specifically on acyl-CoAs with saturated 12 to 24 carbons long primary chains.</text>
</comment>
<evidence type="ECO:0000256" key="27">
    <source>
        <dbReference type="ARBA" id="ARBA00049224"/>
    </source>
</evidence>
<dbReference type="InterPro" id="IPR049448">
    <property type="entry name" value="ACAD9/ACADV-like_C"/>
</dbReference>
<evidence type="ECO:0000256" key="22">
    <source>
        <dbReference type="ARBA" id="ARBA00047916"/>
    </source>
</evidence>
<comment type="subcellular location">
    <subcellularLocation>
        <location evidence="2">Mitochondrion inner membrane</location>
        <topology evidence="2">Peripheral membrane protein</topology>
    </subcellularLocation>
</comment>
<evidence type="ECO:0000256" key="14">
    <source>
        <dbReference type="ARBA" id="ARBA00023098"/>
    </source>
</evidence>
<dbReference type="FunFam" id="2.40.110.10:FF:000006">
    <property type="entry name" value="very long-chain specific acyl-CoA dehydrogenase, mitochondrial"/>
    <property type="match status" value="1"/>
</dbReference>
<evidence type="ECO:0000256" key="23">
    <source>
        <dbReference type="ARBA" id="ARBA00048086"/>
    </source>
</evidence>
<evidence type="ECO:0000256" key="26">
    <source>
        <dbReference type="ARBA" id="ARBA00049140"/>
    </source>
</evidence>
<gene>
    <name evidence="33" type="primary">ACADVL</name>
    <name evidence="33" type="ORF">FJT64_010734</name>
</gene>
<dbReference type="PROSITE" id="PS00072">
    <property type="entry name" value="ACYL_COA_DH_1"/>
    <property type="match status" value="1"/>
</dbReference>
<dbReference type="GO" id="GO:0006631">
    <property type="term" value="P:fatty acid metabolic process"/>
    <property type="evidence" value="ECO:0007669"/>
    <property type="project" value="UniProtKB-KW"/>
</dbReference>
<keyword evidence="5" id="KW-0597">Phosphoprotein</keyword>
<protein>
    <recommendedName>
        <fullName evidence="18">Very long-chain specific acyl-CoA dehydrogenase, mitochondrial</fullName>
        <ecNumber evidence="17">1.3.8.9</ecNumber>
    </recommendedName>
</protein>
<comment type="catalytic activity">
    <reaction evidence="25">
        <text>a very-long-chain 2,3-saturated fatty acyl-CoA + oxidized [electron-transfer flavoprotein] + H(+) = a very-long-chain (2E)-enoyl-CoA + reduced [electron-transfer flavoprotein]</text>
        <dbReference type="Rhea" id="RHEA:19181"/>
        <dbReference type="Rhea" id="RHEA-COMP:10685"/>
        <dbReference type="Rhea" id="RHEA-COMP:10686"/>
        <dbReference type="ChEBI" id="CHEBI:15378"/>
        <dbReference type="ChEBI" id="CHEBI:57692"/>
        <dbReference type="ChEBI" id="CHEBI:58307"/>
        <dbReference type="ChEBI" id="CHEBI:83724"/>
        <dbReference type="ChEBI" id="CHEBI:83728"/>
        <dbReference type="EC" id="1.3.8.9"/>
    </reaction>
    <physiologicalReaction direction="left-to-right" evidence="25">
        <dbReference type="Rhea" id="RHEA:19182"/>
    </physiologicalReaction>
</comment>
<keyword evidence="7" id="KW-0999">Mitochondrion inner membrane</keyword>
<feature type="domain" description="Acyl-CoA dehydrogenase/oxidase N-terminal" evidence="31">
    <location>
        <begin position="50"/>
        <end position="164"/>
    </location>
</feature>
<dbReference type="InterPro" id="IPR037069">
    <property type="entry name" value="AcylCoA_DH/ox_N_sf"/>
</dbReference>
<feature type="domain" description="ACAD9/ACADV-like C-terminal" evidence="32">
    <location>
        <begin position="482"/>
        <end position="600"/>
    </location>
</feature>
<dbReference type="GO" id="GO:0005743">
    <property type="term" value="C:mitochondrial inner membrane"/>
    <property type="evidence" value="ECO:0007669"/>
    <property type="project" value="UniProtKB-SubCell"/>
</dbReference>
<dbReference type="Gene3D" id="2.40.110.10">
    <property type="entry name" value="Butyryl-CoA Dehydrogenase, subunit A, domain 2"/>
    <property type="match status" value="1"/>
</dbReference>
<keyword evidence="10" id="KW-0276">Fatty acid metabolism</keyword>
<dbReference type="SUPFAM" id="SSF56645">
    <property type="entry name" value="Acyl-CoA dehydrogenase NM domain-like"/>
    <property type="match status" value="1"/>
</dbReference>
<evidence type="ECO:0000313" key="33">
    <source>
        <dbReference type="EMBL" id="KAF0291111.1"/>
    </source>
</evidence>
<accession>A0A6A4VP91</accession>
<comment type="catalytic activity">
    <reaction evidence="24">
        <text>tetradecanoyl-CoA + oxidized [electron-transfer flavoprotein] + H(+) = (2E)-tetradecenoyl-CoA + reduced [electron-transfer flavoprotein]</text>
        <dbReference type="Rhea" id="RHEA:47316"/>
        <dbReference type="Rhea" id="RHEA-COMP:10685"/>
        <dbReference type="Rhea" id="RHEA-COMP:10686"/>
        <dbReference type="ChEBI" id="CHEBI:15378"/>
        <dbReference type="ChEBI" id="CHEBI:57385"/>
        <dbReference type="ChEBI" id="CHEBI:57692"/>
        <dbReference type="ChEBI" id="CHEBI:58307"/>
        <dbReference type="ChEBI" id="CHEBI:61405"/>
    </reaction>
    <physiologicalReaction direction="left-to-right" evidence="24">
        <dbReference type="Rhea" id="RHEA:47317"/>
    </physiologicalReaction>
</comment>
<keyword evidence="8" id="KW-0702">S-nitrosylation</keyword>
<dbReference type="Pfam" id="PF21343">
    <property type="entry name" value="ACAD9-ACADV_C"/>
    <property type="match status" value="1"/>
</dbReference>
<dbReference type="FunFam" id="1.10.540.10:FF:000001">
    <property type="entry name" value="Very long-chain-specific acyl-CoA dehydrogenase, mitochondrial"/>
    <property type="match status" value="1"/>
</dbReference>
<evidence type="ECO:0000259" key="32">
    <source>
        <dbReference type="Pfam" id="PF21343"/>
    </source>
</evidence>
<evidence type="ECO:0000256" key="21">
    <source>
        <dbReference type="ARBA" id="ARBA00047893"/>
    </source>
</evidence>
<keyword evidence="15" id="KW-0496">Mitochondrion</keyword>
<comment type="pathway">
    <text evidence="3">Lipid metabolism; mitochondrial fatty acid beta-oxidation.</text>
</comment>
<dbReference type="InterPro" id="IPR009100">
    <property type="entry name" value="AcylCoA_DH/oxidase_NM_dom_sf"/>
</dbReference>
<keyword evidence="14" id="KW-0443">Lipid metabolism</keyword>
<evidence type="ECO:0000256" key="10">
    <source>
        <dbReference type="ARBA" id="ARBA00022832"/>
    </source>
</evidence>
<dbReference type="Proteomes" id="UP000440578">
    <property type="component" value="Unassembled WGS sequence"/>
</dbReference>
<evidence type="ECO:0000256" key="5">
    <source>
        <dbReference type="ARBA" id="ARBA00022553"/>
    </source>
</evidence>